<reference evidence="1 2" key="1">
    <citation type="submission" date="2018-01" db="EMBL/GenBank/DDBJ databases">
        <title>Denitrification phenotypes of diverse strains of Pseudomonas stutzeri.</title>
        <authorList>
            <person name="Milligan D.A."/>
            <person name="Bergaust L."/>
            <person name="Bakken L.R."/>
            <person name="Frostegard A."/>
        </authorList>
    </citation>
    <scope>NUCLEOTIDE SEQUENCE [LARGE SCALE GENOMIC DNA]</scope>
    <source>
        <strain evidence="1 2">28a3</strain>
    </source>
</reference>
<dbReference type="EMBL" id="POUW01000002">
    <property type="protein sequence ID" value="PNG06533.1"/>
    <property type="molecule type" value="Genomic_DNA"/>
</dbReference>
<evidence type="ECO:0000313" key="2">
    <source>
        <dbReference type="Proteomes" id="UP000235897"/>
    </source>
</evidence>
<evidence type="ECO:0000313" key="1">
    <source>
        <dbReference type="EMBL" id="PNG06533.1"/>
    </source>
</evidence>
<dbReference type="AlphaFoldDB" id="A0A2N8SVK8"/>
<sequence length="75" mass="8524">MDNLLAWVRDVQGMLRARTALSKSSRLILVIDGRWFVLCGYPVRVSSRGEAGRAVVVRCIRRMGRAAQVKPIERR</sequence>
<name>A0A2N8SVK8_STUST</name>
<accession>A0A2N8SVK8</accession>
<dbReference type="Proteomes" id="UP000235897">
    <property type="component" value="Unassembled WGS sequence"/>
</dbReference>
<organism evidence="1 2">
    <name type="scientific">Stutzerimonas stutzeri</name>
    <name type="common">Pseudomonas stutzeri</name>
    <dbReference type="NCBI Taxonomy" id="316"/>
    <lineage>
        <taxon>Bacteria</taxon>
        <taxon>Pseudomonadati</taxon>
        <taxon>Pseudomonadota</taxon>
        <taxon>Gammaproteobacteria</taxon>
        <taxon>Pseudomonadales</taxon>
        <taxon>Pseudomonadaceae</taxon>
        <taxon>Stutzerimonas</taxon>
    </lineage>
</organism>
<gene>
    <name evidence="1" type="ORF">CXL00_06250</name>
</gene>
<comment type="caution">
    <text evidence="1">The sequence shown here is derived from an EMBL/GenBank/DDBJ whole genome shotgun (WGS) entry which is preliminary data.</text>
</comment>
<protein>
    <submittedName>
        <fullName evidence="1">Uncharacterized protein</fullName>
    </submittedName>
</protein>
<proteinExistence type="predicted"/>